<dbReference type="InterPro" id="IPR039630">
    <property type="entry name" value="FAM149"/>
</dbReference>
<feature type="domain" description="DUF3719" evidence="3">
    <location>
        <begin position="242"/>
        <end position="301"/>
    </location>
</feature>
<comment type="caution">
    <text evidence="4">The sequence shown here is derived from an EMBL/GenBank/DDBJ whole genome shotgun (WGS) entry which is preliminary data.</text>
</comment>
<reference evidence="4 5" key="1">
    <citation type="submission" date="2024-02" db="EMBL/GenBank/DDBJ databases">
        <title>Chromosome-scale genome assembly of the rough periwinkle Littorina saxatilis.</title>
        <authorList>
            <person name="De Jode A."/>
            <person name="Faria R."/>
            <person name="Formenti G."/>
            <person name="Sims Y."/>
            <person name="Smith T.P."/>
            <person name="Tracey A."/>
            <person name="Wood J.M.D."/>
            <person name="Zagrodzka Z.B."/>
            <person name="Johannesson K."/>
            <person name="Butlin R.K."/>
            <person name="Leder E.H."/>
        </authorList>
    </citation>
    <scope>NUCLEOTIDE SEQUENCE [LARGE SCALE GENOMIC DNA]</scope>
    <source>
        <strain evidence="4">Snail1</strain>
        <tissue evidence="4">Muscle</tissue>
    </source>
</reference>
<feature type="region of interest" description="Disordered" evidence="2">
    <location>
        <begin position="287"/>
        <end position="346"/>
    </location>
</feature>
<dbReference type="InterPro" id="IPR022194">
    <property type="entry name" value="DUF3719"/>
</dbReference>
<evidence type="ECO:0000256" key="2">
    <source>
        <dbReference type="SAM" id="MobiDB-lite"/>
    </source>
</evidence>
<gene>
    <name evidence="4" type="ORF">V1264_011194</name>
</gene>
<feature type="compositionally biased region" description="Low complexity" evidence="2">
    <location>
        <begin position="287"/>
        <end position="303"/>
    </location>
</feature>
<feature type="compositionally biased region" description="Polar residues" evidence="2">
    <location>
        <begin position="189"/>
        <end position="214"/>
    </location>
</feature>
<comment type="similarity">
    <text evidence="1">Belongs to the FAM149 family.</text>
</comment>
<evidence type="ECO:0000256" key="1">
    <source>
        <dbReference type="ARBA" id="ARBA00008309"/>
    </source>
</evidence>
<dbReference type="Pfam" id="PF12516">
    <property type="entry name" value="DUF3719"/>
    <property type="match status" value="1"/>
</dbReference>
<organism evidence="4 5">
    <name type="scientific">Littorina saxatilis</name>
    <dbReference type="NCBI Taxonomy" id="31220"/>
    <lineage>
        <taxon>Eukaryota</taxon>
        <taxon>Metazoa</taxon>
        <taxon>Spiralia</taxon>
        <taxon>Lophotrochozoa</taxon>
        <taxon>Mollusca</taxon>
        <taxon>Gastropoda</taxon>
        <taxon>Caenogastropoda</taxon>
        <taxon>Littorinimorpha</taxon>
        <taxon>Littorinoidea</taxon>
        <taxon>Littorinidae</taxon>
        <taxon>Littorina</taxon>
    </lineage>
</organism>
<dbReference type="Proteomes" id="UP001374579">
    <property type="component" value="Unassembled WGS sequence"/>
</dbReference>
<evidence type="ECO:0000259" key="3">
    <source>
        <dbReference type="Pfam" id="PF12516"/>
    </source>
</evidence>
<dbReference type="PANTHER" id="PTHR31997:SF1">
    <property type="entry name" value="AGAP003710-PA"/>
    <property type="match status" value="1"/>
</dbReference>
<feature type="region of interest" description="Disordered" evidence="2">
    <location>
        <begin position="175"/>
        <end position="214"/>
    </location>
</feature>
<accession>A0AAN9GKR7</accession>
<feature type="region of interest" description="Disordered" evidence="2">
    <location>
        <begin position="508"/>
        <end position="560"/>
    </location>
</feature>
<feature type="region of interest" description="Disordered" evidence="2">
    <location>
        <begin position="613"/>
        <end position="659"/>
    </location>
</feature>
<proteinExistence type="inferred from homology"/>
<sequence>MTGDTPQSTAGMEYHHQPLLPRRRTYTFTAPSSVSPHPHHYHNYHQYTQVSTSVTELGLRRSLTLPATTSGGFGSSSLVSGCSTPEWMSEWSLAGSSGGLAAILPTLHTSLRMAQRREERKALTSPILTCVGAKMHHRRAVVKTPQQGHVPLPEPADKDLPQDYIASVHNAIASYNTTPTSSGRSSPTNADTHSTLSVSQGGWTTGNTTERSSLDSSCYSLDEFDKQAASTVNQHFEEFESMLFEGPRETKSNAYRECQEWVTQFPHLRALGKQVLAPKDTGYHFTPTSTSISTTPRPSTSGTLEENDLSLATDTQGLTLSGRKVKATRAPPESTKLSSRDRHHDNSHISSEYDFLHEEVFAQDGVYEDIIAVDYKNIYEDNMEHKKQITPRRRRVGYPPITPNACVKDSVLSAAFDTMWFEIMSWMRLLMKKYAAEVEAKKELGALDHSLIHAPPRTSSFIYEQARSSNPINDILKVSTMPLVNRTNPFGPGPPDVPDSMVLMNPPGLWRTNLSRPPTVNQLRWRPGQGRSLDPLHERSKVQNSDESRSHQPNPQNALRVKQIMPTGVPTHHRLSSPPNPMAGRLPPLEPSAILTSSHCKFGNRASSAIDNKEGRNLAGREKSNNAVEFSRPSTTQAFNRQPEPSYNMNRRSSTPLGQNRGVTYLNGQSVGLGIMGSGLHPSAEHPSNILEDEVAPKEDIRHNQWIPSTPSYNNMYFRRQKTLRY</sequence>
<dbReference type="EMBL" id="JBAMIC010000002">
    <property type="protein sequence ID" value="KAK7111586.1"/>
    <property type="molecule type" value="Genomic_DNA"/>
</dbReference>
<feature type="compositionally biased region" description="Polar residues" evidence="2">
    <location>
        <begin position="625"/>
        <end position="659"/>
    </location>
</feature>
<evidence type="ECO:0000313" key="4">
    <source>
        <dbReference type="EMBL" id="KAK7111586.1"/>
    </source>
</evidence>
<evidence type="ECO:0000313" key="5">
    <source>
        <dbReference type="Proteomes" id="UP001374579"/>
    </source>
</evidence>
<feature type="compositionally biased region" description="Basic and acidic residues" evidence="2">
    <location>
        <begin position="534"/>
        <end position="550"/>
    </location>
</feature>
<feature type="compositionally biased region" description="Polar residues" evidence="2">
    <location>
        <begin position="310"/>
        <end position="319"/>
    </location>
</feature>
<feature type="compositionally biased region" description="Low complexity" evidence="2">
    <location>
        <begin position="177"/>
        <end position="188"/>
    </location>
</feature>
<name>A0AAN9GKR7_9CAEN</name>
<dbReference type="PANTHER" id="PTHR31997">
    <property type="entry name" value="AGAP003710-PA"/>
    <property type="match status" value="1"/>
</dbReference>
<keyword evidence="5" id="KW-1185">Reference proteome</keyword>
<protein>
    <recommendedName>
        <fullName evidence="3">DUF3719 domain-containing protein</fullName>
    </recommendedName>
</protein>
<feature type="compositionally biased region" description="Polar residues" evidence="2">
    <location>
        <begin position="512"/>
        <end position="522"/>
    </location>
</feature>
<dbReference type="AlphaFoldDB" id="A0AAN9GKR7"/>
<feature type="compositionally biased region" description="Basic and acidic residues" evidence="2">
    <location>
        <begin position="613"/>
        <end position="624"/>
    </location>
</feature>